<comment type="caution">
    <text evidence="1">The sequence shown here is derived from an EMBL/GenBank/DDBJ whole genome shotgun (WGS) entry which is preliminary data.</text>
</comment>
<dbReference type="EMBL" id="JAVRRT010000036">
    <property type="protein sequence ID" value="KAK5162745.1"/>
    <property type="molecule type" value="Genomic_DNA"/>
</dbReference>
<dbReference type="AlphaFoldDB" id="A0AAV9NWJ2"/>
<evidence type="ECO:0000313" key="1">
    <source>
        <dbReference type="EMBL" id="KAK5162745.1"/>
    </source>
</evidence>
<reference evidence="1 2" key="1">
    <citation type="submission" date="2023-08" db="EMBL/GenBank/DDBJ databases">
        <title>Black Yeasts Isolated from many extreme environments.</title>
        <authorList>
            <person name="Coleine C."/>
            <person name="Stajich J.E."/>
            <person name="Selbmann L."/>
        </authorList>
    </citation>
    <scope>NUCLEOTIDE SEQUENCE [LARGE SCALE GENOMIC DNA]</scope>
    <source>
        <strain evidence="1 2">CCFEE 5935</strain>
    </source>
</reference>
<dbReference type="RefSeq" id="XP_064653395.1">
    <property type="nucleotide sequence ID" value="XM_064808439.1"/>
</dbReference>
<keyword evidence="2" id="KW-1185">Reference proteome</keyword>
<proteinExistence type="predicted"/>
<gene>
    <name evidence="1" type="ORF">LTR77_011228</name>
</gene>
<organism evidence="1 2">
    <name type="scientific">Saxophila tyrrhenica</name>
    <dbReference type="NCBI Taxonomy" id="1690608"/>
    <lineage>
        <taxon>Eukaryota</taxon>
        <taxon>Fungi</taxon>
        <taxon>Dikarya</taxon>
        <taxon>Ascomycota</taxon>
        <taxon>Pezizomycotina</taxon>
        <taxon>Dothideomycetes</taxon>
        <taxon>Dothideomycetidae</taxon>
        <taxon>Mycosphaerellales</taxon>
        <taxon>Extremaceae</taxon>
        <taxon>Saxophila</taxon>
    </lineage>
</organism>
<dbReference type="GeneID" id="89932547"/>
<evidence type="ECO:0000313" key="2">
    <source>
        <dbReference type="Proteomes" id="UP001337655"/>
    </source>
</evidence>
<protein>
    <submittedName>
        <fullName evidence="1">Uncharacterized protein</fullName>
    </submittedName>
</protein>
<dbReference type="Proteomes" id="UP001337655">
    <property type="component" value="Unassembled WGS sequence"/>
</dbReference>
<sequence length="72" mass="8285">MSDEVELSYGSNLKDVQRGYSTHVDSEVLTQDEREIRRMGKVSLYKRVHRGRTMFATSTSIQASWQVSLAYV</sequence>
<accession>A0AAV9NWJ2</accession>
<name>A0AAV9NWJ2_9PEZI</name>